<dbReference type="KEGG" id="gsh:117368263"/>
<dbReference type="InterPro" id="IPR017452">
    <property type="entry name" value="GPCR_Rhodpsn_7TM"/>
</dbReference>
<evidence type="ECO:0000256" key="10">
    <source>
        <dbReference type="RuleBase" id="RU363047"/>
    </source>
</evidence>
<keyword evidence="4 9" id="KW-0812">Transmembrane</keyword>
<reference evidence="13 14" key="1">
    <citation type="submission" date="2025-04" db="UniProtKB">
        <authorList>
            <consortium name="RefSeq"/>
        </authorList>
    </citation>
    <scope>IDENTIFICATION</scope>
</reference>
<evidence type="ECO:0000313" key="12">
    <source>
        <dbReference type="Proteomes" id="UP000515159"/>
    </source>
</evidence>
<dbReference type="AlphaFoldDB" id="A0A6P8SS46"/>
<evidence type="ECO:0000256" key="6">
    <source>
        <dbReference type="ARBA" id="ARBA00022989"/>
    </source>
</evidence>
<comment type="similarity">
    <text evidence="9">Belongs to the G-protein coupled receptor 1 family.</text>
</comment>
<keyword evidence="3 10" id="KW-0716">Sensory transduction</keyword>
<gene>
    <name evidence="14" type="primary">LOC117368267</name>
    <name evidence="13" type="synonym">LOC117368263</name>
</gene>
<dbReference type="Pfam" id="PF13853">
    <property type="entry name" value="7tm_4"/>
    <property type="match status" value="1"/>
</dbReference>
<evidence type="ECO:0000313" key="13">
    <source>
        <dbReference type="RefSeq" id="XP_033817627.1"/>
    </source>
</evidence>
<feature type="domain" description="G-protein coupled receptors family 1 profile" evidence="11">
    <location>
        <begin position="41"/>
        <end position="289"/>
    </location>
</feature>
<dbReference type="PANTHER" id="PTHR26453">
    <property type="entry name" value="OLFACTORY RECEPTOR"/>
    <property type="match status" value="1"/>
</dbReference>
<keyword evidence="9" id="KW-0675">Receptor</keyword>
<evidence type="ECO:0000259" key="11">
    <source>
        <dbReference type="PROSITE" id="PS50262"/>
    </source>
</evidence>
<dbReference type="GO" id="GO:0004984">
    <property type="term" value="F:olfactory receptor activity"/>
    <property type="evidence" value="ECO:0007669"/>
    <property type="project" value="InterPro"/>
</dbReference>
<evidence type="ECO:0000256" key="2">
    <source>
        <dbReference type="ARBA" id="ARBA00022475"/>
    </source>
</evidence>
<evidence type="ECO:0000313" key="14">
    <source>
        <dbReference type="RefSeq" id="XP_033817641.1"/>
    </source>
</evidence>
<dbReference type="PRINTS" id="PR00245">
    <property type="entry name" value="OLFACTORYR"/>
</dbReference>
<dbReference type="GO" id="GO:0005886">
    <property type="term" value="C:plasma membrane"/>
    <property type="evidence" value="ECO:0007669"/>
    <property type="project" value="UniProtKB-SubCell"/>
</dbReference>
<dbReference type="RefSeq" id="XP_033817641.1">
    <property type="nucleotide sequence ID" value="XM_033961750.1"/>
</dbReference>
<dbReference type="PROSITE" id="PS50262">
    <property type="entry name" value="G_PROTEIN_RECEP_F1_2"/>
    <property type="match status" value="1"/>
</dbReference>
<dbReference type="SUPFAM" id="SSF81321">
    <property type="entry name" value="Family A G protein-coupled receptor-like"/>
    <property type="match status" value="1"/>
</dbReference>
<evidence type="ECO:0000256" key="3">
    <source>
        <dbReference type="ARBA" id="ARBA00022606"/>
    </source>
</evidence>
<feature type="transmembrane region" description="Helical" evidence="10">
    <location>
        <begin position="27"/>
        <end position="48"/>
    </location>
</feature>
<keyword evidence="8 9" id="KW-0807">Transducer</keyword>
<sequence length="311" mass="34604">MDRGNQTASTDFIILGFSSLPDLRLPLFIMFLTLHLVTLAGNLLIFTLILTDARLHTPMYFFLCSLSSVEIFYNLAIVPKMLMGFIVPQNSISFVGCVTQMYFFVTLGGAECFFLTVMAYDRYVAICNPLRYLIVMNRKVCVGLVAGSCIGGVLLSFVLTTCVFRLPICGSREINHFFCDIPPVLSLTCPDAVAEITLLVVSSLILMVPVILILISYVYIVAAILRIRSEAGRRKAFSTCASHLAVCLLHYGCAIFIYLRPKSSYSLNHDKLVAVVYTNVTPLLYPMIYTMRNKDVKGALIKVLGRKTGRQ</sequence>
<evidence type="ECO:0000256" key="5">
    <source>
        <dbReference type="ARBA" id="ARBA00022725"/>
    </source>
</evidence>
<evidence type="ECO:0000256" key="9">
    <source>
        <dbReference type="RuleBase" id="RU000688"/>
    </source>
</evidence>
<dbReference type="OrthoDB" id="9975554at2759"/>
<keyword evidence="7 10" id="KW-0472">Membrane</keyword>
<keyword evidence="6 10" id="KW-1133">Transmembrane helix</keyword>
<feature type="transmembrane region" description="Helical" evidence="10">
    <location>
        <begin position="141"/>
        <end position="168"/>
    </location>
</feature>
<feature type="transmembrane region" description="Helical" evidence="10">
    <location>
        <begin position="271"/>
        <end position="289"/>
    </location>
</feature>
<dbReference type="PROSITE" id="PS00237">
    <property type="entry name" value="G_PROTEIN_RECEP_F1_1"/>
    <property type="match status" value="1"/>
</dbReference>
<evidence type="ECO:0000256" key="8">
    <source>
        <dbReference type="ARBA" id="ARBA00023224"/>
    </source>
</evidence>
<evidence type="ECO:0000256" key="7">
    <source>
        <dbReference type="ARBA" id="ARBA00023136"/>
    </source>
</evidence>
<evidence type="ECO:0000256" key="1">
    <source>
        <dbReference type="ARBA" id="ARBA00004651"/>
    </source>
</evidence>
<evidence type="ECO:0000256" key="4">
    <source>
        <dbReference type="ARBA" id="ARBA00022692"/>
    </source>
</evidence>
<dbReference type="FunFam" id="1.20.1070.10:FF:000001">
    <property type="entry name" value="Olfactory receptor"/>
    <property type="match status" value="1"/>
</dbReference>
<dbReference type="InterPro" id="IPR000276">
    <property type="entry name" value="GPCR_Rhodpsn"/>
</dbReference>
<dbReference type="PRINTS" id="PR00237">
    <property type="entry name" value="GPCRRHODOPSN"/>
</dbReference>
<feature type="transmembrane region" description="Helical" evidence="10">
    <location>
        <begin position="60"/>
        <end position="82"/>
    </location>
</feature>
<name>A0A6P8SS46_GEOSA</name>
<keyword evidence="5 10" id="KW-0552">Olfaction</keyword>
<dbReference type="Gene3D" id="1.20.1070.10">
    <property type="entry name" value="Rhodopsin 7-helix transmembrane proteins"/>
    <property type="match status" value="1"/>
</dbReference>
<dbReference type="InterPro" id="IPR000725">
    <property type="entry name" value="Olfact_rcpt"/>
</dbReference>
<dbReference type="KEGG" id="gsh:117368267"/>
<protein>
    <recommendedName>
        <fullName evidence="10">Olfactory receptor</fullName>
    </recommendedName>
</protein>
<feature type="transmembrane region" description="Helical" evidence="10">
    <location>
        <begin position="196"/>
        <end position="225"/>
    </location>
</feature>
<keyword evidence="12" id="KW-1185">Reference proteome</keyword>
<dbReference type="CDD" id="cd15225">
    <property type="entry name" value="7tmA_OR10A-like"/>
    <property type="match status" value="1"/>
</dbReference>
<feature type="transmembrane region" description="Helical" evidence="10">
    <location>
        <begin position="237"/>
        <end position="259"/>
    </location>
</feature>
<dbReference type="GO" id="GO:0004930">
    <property type="term" value="F:G protein-coupled receptor activity"/>
    <property type="evidence" value="ECO:0007669"/>
    <property type="project" value="UniProtKB-KW"/>
</dbReference>
<comment type="subcellular location">
    <subcellularLocation>
        <location evidence="1 10">Cell membrane</location>
        <topology evidence="1 10">Multi-pass membrane protein</topology>
    </subcellularLocation>
</comment>
<keyword evidence="2 10" id="KW-1003">Cell membrane</keyword>
<organism evidence="12 14">
    <name type="scientific">Geotrypetes seraphini</name>
    <name type="common">Gaboon caecilian</name>
    <name type="synonym">Caecilia seraphini</name>
    <dbReference type="NCBI Taxonomy" id="260995"/>
    <lineage>
        <taxon>Eukaryota</taxon>
        <taxon>Metazoa</taxon>
        <taxon>Chordata</taxon>
        <taxon>Craniata</taxon>
        <taxon>Vertebrata</taxon>
        <taxon>Euteleostomi</taxon>
        <taxon>Amphibia</taxon>
        <taxon>Gymnophiona</taxon>
        <taxon>Geotrypetes</taxon>
    </lineage>
</organism>
<accession>A0A6P8SS46</accession>
<proteinExistence type="inferred from homology"/>
<dbReference type="GeneID" id="117368267"/>
<keyword evidence="9" id="KW-0297">G-protein coupled receptor</keyword>
<feature type="transmembrane region" description="Helical" evidence="10">
    <location>
        <begin position="102"/>
        <end position="120"/>
    </location>
</feature>
<dbReference type="Proteomes" id="UP000515159">
    <property type="component" value="Chromosome 1"/>
</dbReference>
<dbReference type="RefSeq" id="XP_033817627.1">
    <property type="nucleotide sequence ID" value="XM_033961736.1"/>
</dbReference>